<dbReference type="GO" id="GO:0004553">
    <property type="term" value="F:hydrolase activity, hydrolyzing O-glycosyl compounds"/>
    <property type="evidence" value="ECO:0007669"/>
    <property type="project" value="InterPro"/>
</dbReference>
<name>A0A8J1U0Z3_OWEFU</name>
<evidence type="ECO:0000313" key="8">
    <source>
        <dbReference type="Proteomes" id="UP000749559"/>
    </source>
</evidence>
<comment type="caution">
    <text evidence="7">The sequence shown here is derived from an EMBL/GenBank/DDBJ whole genome shotgun (WGS) entry which is preliminary data.</text>
</comment>
<dbReference type="Gene3D" id="2.60.120.200">
    <property type="match status" value="1"/>
</dbReference>
<dbReference type="Pfam" id="PF15886">
    <property type="entry name" value="CBM39"/>
    <property type="match status" value="1"/>
</dbReference>
<gene>
    <name evidence="7" type="ORF">OFUS_LOCUS12518</name>
</gene>
<keyword evidence="4" id="KW-0391">Immunity</keyword>
<dbReference type="PROSITE" id="PS51969">
    <property type="entry name" value="CBM39"/>
    <property type="match status" value="1"/>
</dbReference>
<comment type="similarity">
    <text evidence="1">Belongs to the glycosyl hydrolase 16 family.</text>
</comment>
<evidence type="ECO:0000256" key="1">
    <source>
        <dbReference type="ARBA" id="ARBA00006865"/>
    </source>
</evidence>
<protein>
    <submittedName>
        <fullName evidence="7">Uncharacterized protein</fullName>
    </submittedName>
</protein>
<evidence type="ECO:0000256" key="6">
    <source>
        <dbReference type="SAM" id="SignalP"/>
    </source>
</evidence>
<dbReference type="PROSITE" id="PS51762">
    <property type="entry name" value="GH16_2"/>
    <property type="match status" value="1"/>
</dbReference>
<dbReference type="GO" id="GO:0005975">
    <property type="term" value="P:carbohydrate metabolic process"/>
    <property type="evidence" value="ECO:0007669"/>
    <property type="project" value="InterPro"/>
</dbReference>
<dbReference type="InterPro" id="IPR013320">
    <property type="entry name" value="ConA-like_dom_sf"/>
</dbReference>
<evidence type="ECO:0000256" key="2">
    <source>
        <dbReference type="ARBA" id="ARBA00008781"/>
    </source>
</evidence>
<keyword evidence="8" id="KW-1185">Reference proteome</keyword>
<dbReference type="GO" id="GO:0030246">
    <property type="term" value="F:carbohydrate binding"/>
    <property type="evidence" value="ECO:0007669"/>
    <property type="project" value="InterPro"/>
</dbReference>
<dbReference type="Pfam" id="PF00722">
    <property type="entry name" value="Glyco_hydro_16"/>
    <property type="match status" value="1"/>
</dbReference>
<feature type="region of interest" description="Disordered" evidence="5">
    <location>
        <begin position="129"/>
        <end position="176"/>
    </location>
</feature>
<dbReference type="InterPro" id="IPR000757">
    <property type="entry name" value="Beta-glucanase-like"/>
</dbReference>
<dbReference type="EMBL" id="CAIIXF020000006">
    <property type="protein sequence ID" value="CAH1786670.1"/>
    <property type="molecule type" value="Genomic_DNA"/>
</dbReference>
<feature type="chain" id="PRO_5044017472" evidence="6">
    <location>
        <begin position="29"/>
        <end position="543"/>
    </location>
</feature>
<accession>A0A8J1U0Z3</accession>
<dbReference type="InterPro" id="IPR043030">
    <property type="entry name" value="BGBP_N_sf"/>
</dbReference>
<dbReference type="InterPro" id="IPR031756">
    <property type="entry name" value="BGBP_N"/>
</dbReference>
<feature type="compositionally biased region" description="Low complexity" evidence="5">
    <location>
        <begin position="132"/>
        <end position="162"/>
    </location>
</feature>
<dbReference type="InterPro" id="IPR050546">
    <property type="entry name" value="Glycosyl_Hydrlase_16"/>
</dbReference>
<dbReference type="OrthoDB" id="6132182at2759"/>
<dbReference type="AlphaFoldDB" id="A0A8J1U0Z3"/>
<dbReference type="PANTHER" id="PTHR10963">
    <property type="entry name" value="GLYCOSYL HYDROLASE-RELATED"/>
    <property type="match status" value="1"/>
</dbReference>
<dbReference type="CDD" id="cd08024">
    <property type="entry name" value="GH16_CCF"/>
    <property type="match status" value="1"/>
</dbReference>
<dbReference type="PANTHER" id="PTHR10963:SF55">
    <property type="entry name" value="GLYCOSIDE HYDROLASE FAMILY 16 PROTEIN"/>
    <property type="match status" value="1"/>
</dbReference>
<organism evidence="7 8">
    <name type="scientific">Owenia fusiformis</name>
    <name type="common">Polychaete worm</name>
    <dbReference type="NCBI Taxonomy" id="6347"/>
    <lineage>
        <taxon>Eukaryota</taxon>
        <taxon>Metazoa</taxon>
        <taxon>Spiralia</taxon>
        <taxon>Lophotrochozoa</taxon>
        <taxon>Annelida</taxon>
        <taxon>Polychaeta</taxon>
        <taxon>Sedentaria</taxon>
        <taxon>Canalipalpata</taxon>
        <taxon>Sabellida</taxon>
        <taxon>Oweniida</taxon>
        <taxon>Oweniidae</taxon>
        <taxon>Owenia</taxon>
    </lineage>
</organism>
<dbReference type="Gene3D" id="2.60.40.2140">
    <property type="entry name" value="Beta-1,3-glucan-recognition protein, N-terminal domain"/>
    <property type="match status" value="1"/>
</dbReference>
<evidence type="ECO:0000313" key="7">
    <source>
        <dbReference type="EMBL" id="CAH1786670.1"/>
    </source>
</evidence>
<dbReference type="GO" id="GO:0045087">
    <property type="term" value="P:innate immune response"/>
    <property type="evidence" value="ECO:0007669"/>
    <property type="project" value="UniProtKB-KW"/>
</dbReference>
<dbReference type="Proteomes" id="UP000749559">
    <property type="component" value="Unassembled WGS sequence"/>
</dbReference>
<feature type="signal peptide" evidence="6">
    <location>
        <begin position="1"/>
        <end position="28"/>
    </location>
</feature>
<evidence type="ECO:0000256" key="3">
    <source>
        <dbReference type="ARBA" id="ARBA00022588"/>
    </source>
</evidence>
<evidence type="ECO:0000256" key="4">
    <source>
        <dbReference type="ARBA" id="ARBA00022859"/>
    </source>
</evidence>
<reference evidence="7" key="1">
    <citation type="submission" date="2022-03" db="EMBL/GenBank/DDBJ databases">
        <authorList>
            <person name="Martin C."/>
        </authorList>
    </citation>
    <scope>NUCLEOTIDE SEQUENCE</scope>
</reference>
<sequence length="543" mass="60221">MNMFIVLNRLKMMKHIVTLLAIATLVCCQPESYFTVPTATWTRTSSGGLRFSIPDSDGISLVGLHYNINQPLAGVAAGEWNVDITSKTGNEWVSVNDKVTVKEGDTIHFWLLVISNGAGYQETDQSYKLEAPTTTRKPTTATTTVTTPTTKHTGPPGNHTTPSTPPPVTEPPSGGNGSCPCTGGGGADLIPTCKTYPCIVFEDNFDTLDFTKWQHELTAGGGGNWEFQYYVNNRSNSYVKDGSLYLKPTLTTDTFRDPNFLQSGTFDLWGSSPANLCTGGMNYGCFRQGNGGNILNPVQSARIRTVDSFNFKYGKVEVEAKMPEGDWIWPAIWMVPMREEYGKWPASGEIDIVEVRGNKDFKLDGESIGVDQMGSTMHWGPYFGNNQYLRTHKTKNLQGKTFADDFHKYGVEWDENSVQFFLDGEQILKVDPGPGGFWKFGEFDTRTPGSDNPWRNGTRMAPFDKEMYLIINVAVGGTAYFPDAAQNSPSAKPWSNKSPTASLDFWNAKAQWYPTWNADKNNGESAAMKVNYIKVWKMKPNPN</sequence>
<proteinExistence type="inferred from homology"/>
<keyword evidence="6" id="KW-0732">Signal</keyword>
<comment type="similarity">
    <text evidence="2">Belongs to the insect beta-1,3-glucan binding protein family.</text>
</comment>
<dbReference type="SUPFAM" id="SSF49899">
    <property type="entry name" value="Concanavalin A-like lectins/glucanases"/>
    <property type="match status" value="1"/>
</dbReference>
<evidence type="ECO:0000256" key="5">
    <source>
        <dbReference type="SAM" id="MobiDB-lite"/>
    </source>
</evidence>
<keyword evidence="3" id="KW-0399">Innate immunity</keyword>